<evidence type="ECO:0000313" key="2">
    <source>
        <dbReference type="EMBL" id="CAL5139658.1"/>
    </source>
</evidence>
<proteinExistence type="predicted"/>
<gene>
    <name evidence="2" type="ORF">CDAUBV1_LOCUS14774</name>
</gene>
<feature type="region of interest" description="Disordered" evidence="1">
    <location>
        <begin position="20"/>
        <end position="41"/>
    </location>
</feature>
<feature type="compositionally biased region" description="Polar residues" evidence="1">
    <location>
        <begin position="28"/>
        <end position="41"/>
    </location>
</feature>
<accession>A0AAV2TQY9</accession>
<dbReference type="AlphaFoldDB" id="A0AAV2TQY9"/>
<organism evidence="2 3">
    <name type="scientific">Calicophoron daubneyi</name>
    <name type="common">Rumen fluke</name>
    <name type="synonym">Paramphistomum daubneyi</name>
    <dbReference type="NCBI Taxonomy" id="300641"/>
    <lineage>
        <taxon>Eukaryota</taxon>
        <taxon>Metazoa</taxon>
        <taxon>Spiralia</taxon>
        <taxon>Lophotrochozoa</taxon>
        <taxon>Platyhelminthes</taxon>
        <taxon>Trematoda</taxon>
        <taxon>Digenea</taxon>
        <taxon>Plagiorchiida</taxon>
        <taxon>Pronocephalata</taxon>
        <taxon>Paramphistomoidea</taxon>
        <taxon>Paramphistomidae</taxon>
        <taxon>Calicophoron</taxon>
    </lineage>
</organism>
<dbReference type="EMBL" id="CAXLJL010000623">
    <property type="protein sequence ID" value="CAL5139658.1"/>
    <property type="molecule type" value="Genomic_DNA"/>
</dbReference>
<comment type="caution">
    <text evidence="2">The sequence shown here is derived from an EMBL/GenBank/DDBJ whole genome shotgun (WGS) entry which is preliminary data.</text>
</comment>
<evidence type="ECO:0000256" key="1">
    <source>
        <dbReference type="SAM" id="MobiDB-lite"/>
    </source>
</evidence>
<evidence type="ECO:0000313" key="3">
    <source>
        <dbReference type="Proteomes" id="UP001497525"/>
    </source>
</evidence>
<reference evidence="2" key="1">
    <citation type="submission" date="2024-06" db="EMBL/GenBank/DDBJ databases">
        <authorList>
            <person name="Liu X."/>
            <person name="Lenzi L."/>
            <person name="Haldenby T S."/>
            <person name="Uol C."/>
        </authorList>
    </citation>
    <scope>NUCLEOTIDE SEQUENCE</scope>
</reference>
<sequence length="89" mass="10428">MRLESSYLISTTRQVGCRWQIASDRNKTNPNPSRSESHDQQIVQNRIYRLSRLKYQPAPISYKNIPVCVKTRSHHLWARLTVDDIGFIS</sequence>
<protein>
    <submittedName>
        <fullName evidence="2">Uncharacterized protein</fullName>
    </submittedName>
</protein>
<name>A0AAV2TQY9_CALDB</name>
<dbReference type="Proteomes" id="UP001497525">
    <property type="component" value="Unassembled WGS sequence"/>
</dbReference>